<reference evidence="2 3" key="2">
    <citation type="journal article" date="2017" name="Sci. Rep.">
        <title>A mobile pathogenicity chromosome in Fusarium oxysporum for infection of multiple cucurbit species.</title>
        <authorList>
            <person name="van Dam P."/>
            <person name="Fokkens L."/>
            <person name="Ayukawa Y."/>
            <person name="van der Gragt M."/>
            <person name="Ter Horst A."/>
            <person name="Brankovics B."/>
            <person name="Houterman P.M."/>
            <person name="Arie T."/>
            <person name="Rep M."/>
        </authorList>
    </citation>
    <scope>NUCLEOTIDE SEQUENCE [LARGE SCALE GENOMIC DNA]</scope>
    <source>
        <strain evidence="2 3">Forc016</strain>
    </source>
</reference>
<evidence type="ECO:0000313" key="3">
    <source>
        <dbReference type="Proteomes" id="UP000219602"/>
    </source>
</evidence>
<dbReference type="SUPFAM" id="SSF54160">
    <property type="entry name" value="Chromo domain-like"/>
    <property type="match status" value="1"/>
</dbReference>
<organism evidence="2 3">
    <name type="scientific">Fusarium oxysporum f. sp. radicis-cucumerinum</name>
    <dbReference type="NCBI Taxonomy" id="327505"/>
    <lineage>
        <taxon>Eukaryota</taxon>
        <taxon>Fungi</taxon>
        <taxon>Dikarya</taxon>
        <taxon>Ascomycota</taxon>
        <taxon>Pezizomycotina</taxon>
        <taxon>Sordariomycetes</taxon>
        <taxon>Hypocreomycetidae</taxon>
        <taxon>Hypocreales</taxon>
        <taxon>Nectriaceae</taxon>
        <taxon>Fusarium</taxon>
        <taxon>Fusarium oxysporum species complex</taxon>
    </lineage>
</organism>
<dbReference type="Gene3D" id="2.40.50.40">
    <property type="match status" value="1"/>
</dbReference>
<proteinExistence type="predicted"/>
<dbReference type="Proteomes" id="UP000219602">
    <property type="component" value="Unassembled WGS sequence"/>
</dbReference>
<sequence length="182" mass="21355">MPSADCKLFQLYRPKHHQAQSAHQVSMSQRDMIFFSPLPVPFDDCVDDQDESILSGASEIQIESHTIHRGRYEVTFRVKFRYSLSCPWYRAWADEIDLQILNQDVVLEYWRGLGGRYETTQLEWYKVLGILSEERGKYRVQWVGYGEKETSLEPKKKIMCICPKAVAAWEMIRSMDQAECFS</sequence>
<dbReference type="CDD" id="cd00024">
    <property type="entry name" value="CD_CSD"/>
    <property type="match status" value="1"/>
</dbReference>
<dbReference type="AlphaFoldDB" id="A0A2H3G0Q9"/>
<protein>
    <recommendedName>
        <fullName evidence="4">Chromo domain-containing protein</fullName>
    </recommendedName>
</protein>
<evidence type="ECO:0008006" key="4">
    <source>
        <dbReference type="Google" id="ProtNLM"/>
    </source>
</evidence>
<dbReference type="EMBL" id="MABQ02000013">
    <property type="protein sequence ID" value="PCD21488.1"/>
    <property type="molecule type" value="Genomic_DNA"/>
</dbReference>
<evidence type="ECO:0000256" key="1">
    <source>
        <dbReference type="ARBA" id="ARBA00011353"/>
    </source>
</evidence>
<comment type="caution">
    <text evidence="2">The sequence shown here is derived from an EMBL/GenBank/DDBJ whole genome shotgun (WGS) entry which is preliminary data.</text>
</comment>
<accession>A0A2H3G0Q9</accession>
<evidence type="ECO:0000313" key="2">
    <source>
        <dbReference type="EMBL" id="PCD21488.1"/>
    </source>
</evidence>
<comment type="subunit">
    <text evidence="1">Component of the NuA4 histone acetyltransferase complex.</text>
</comment>
<dbReference type="InterPro" id="IPR016197">
    <property type="entry name" value="Chromo-like_dom_sf"/>
</dbReference>
<gene>
    <name evidence="2" type="ORF">AU210_016450</name>
</gene>
<name>A0A2H3G0Q9_FUSOX</name>
<reference evidence="2 3" key="1">
    <citation type="journal article" date="2016" name="Environ. Microbiol.">
        <title>Effector profiles distinguish formae speciales of Fusarium oxysporum.</title>
        <authorList>
            <person name="van Dam P."/>
            <person name="Fokkens L."/>
            <person name="Schmidt S.M."/>
            <person name="Linmans J.H."/>
            <person name="Kistler H.C."/>
            <person name="Ma L.J."/>
            <person name="Rep M."/>
        </authorList>
    </citation>
    <scope>NUCLEOTIDE SEQUENCE [LARGE SCALE GENOMIC DNA]</scope>
    <source>
        <strain evidence="2 3">Forc016</strain>
    </source>
</reference>